<keyword evidence="2" id="KW-1185">Reference proteome</keyword>
<organism evidence="1">
    <name type="scientific">Mytilinidion resinicola</name>
    <dbReference type="NCBI Taxonomy" id="574789"/>
    <lineage>
        <taxon>Eukaryota</taxon>
        <taxon>Fungi</taxon>
        <taxon>Dikarya</taxon>
        <taxon>Ascomycota</taxon>
        <taxon>Pezizomycotina</taxon>
        <taxon>Dothideomycetes</taxon>
        <taxon>Pleosporomycetidae</taxon>
        <taxon>Mytilinidiales</taxon>
        <taxon>Mytilinidiaceae</taxon>
        <taxon>Mytilinidion</taxon>
    </lineage>
</organism>
<proteinExistence type="predicted"/>
<dbReference type="RefSeq" id="XP_033568475.1">
    <property type="nucleotide sequence ID" value="XM_033724044.1"/>
</dbReference>
<dbReference type="Proteomes" id="UP000504636">
    <property type="component" value="Unplaced"/>
</dbReference>
<evidence type="ECO:0000313" key="2">
    <source>
        <dbReference type="Proteomes" id="UP000504636"/>
    </source>
</evidence>
<sequence length="174" mass="19214">MSDTVMIGVPSGTAPSAAKKTCLVIDEVPVTSQYFGLRLESETPNTKECSSLCIMKIWDTWEREAEEKTRTRQANVGQIFGFEVPKGPPPRSNLWKSTTYQRYHEHYSTISLNASSISNTASHRSAIAWAFADEVPAKCSPISSAVPESRETSSIPTPPRLHTTIMVLRASTRP</sequence>
<accession>A0A6A6XY83</accession>
<dbReference type="GeneID" id="54464937"/>
<dbReference type="EMBL" id="MU003729">
    <property type="protein sequence ID" value="KAF2801511.1"/>
    <property type="molecule type" value="Genomic_DNA"/>
</dbReference>
<gene>
    <name evidence="1 3" type="ORF">BDZ99DRAFT_504463</name>
</gene>
<reference evidence="1 3" key="1">
    <citation type="journal article" date="2020" name="Stud. Mycol.">
        <title>101 Dothideomycetes genomes: a test case for predicting lifestyles and emergence of pathogens.</title>
        <authorList>
            <person name="Haridas S."/>
            <person name="Albert R."/>
            <person name="Binder M."/>
            <person name="Bloem J."/>
            <person name="Labutti K."/>
            <person name="Salamov A."/>
            <person name="Andreopoulos B."/>
            <person name="Baker S."/>
            <person name="Barry K."/>
            <person name="Bills G."/>
            <person name="Bluhm B."/>
            <person name="Cannon C."/>
            <person name="Castanera R."/>
            <person name="Culley D."/>
            <person name="Daum C."/>
            <person name="Ezra D."/>
            <person name="Gonzalez J."/>
            <person name="Henrissat B."/>
            <person name="Kuo A."/>
            <person name="Liang C."/>
            <person name="Lipzen A."/>
            <person name="Lutzoni F."/>
            <person name="Magnuson J."/>
            <person name="Mondo S."/>
            <person name="Nolan M."/>
            <person name="Ohm R."/>
            <person name="Pangilinan J."/>
            <person name="Park H.-J."/>
            <person name="Ramirez L."/>
            <person name="Alfaro M."/>
            <person name="Sun H."/>
            <person name="Tritt A."/>
            <person name="Yoshinaga Y."/>
            <person name="Zwiers L.-H."/>
            <person name="Turgeon B."/>
            <person name="Goodwin S."/>
            <person name="Spatafora J."/>
            <person name="Crous P."/>
            <person name="Grigoriev I."/>
        </authorList>
    </citation>
    <scope>NUCLEOTIDE SEQUENCE</scope>
    <source>
        <strain evidence="1 3">CBS 304.34</strain>
    </source>
</reference>
<evidence type="ECO:0000313" key="3">
    <source>
        <dbReference type="RefSeq" id="XP_033568475.1"/>
    </source>
</evidence>
<protein>
    <submittedName>
        <fullName evidence="1 3">Uncharacterized protein</fullName>
    </submittedName>
</protein>
<reference evidence="3" key="3">
    <citation type="submission" date="2025-04" db="UniProtKB">
        <authorList>
            <consortium name="RefSeq"/>
        </authorList>
    </citation>
    <scope>IDENTIFICATION</scope>
    <source>
        <strain evidence="3">CBS 304.34</strain>
    </source>
</reference>
<reference evidence="3" key="2">
    <citation type="submission" date="2020-04" db="EMBL/GenBank/DDBJ databases">
        <authorList>
            <consortium name="NCBI Genome Project"/>
        </authorList>
    </citation>
    <scope>NUCLEOTIDE SEQUENCE</scope>
    <source>
        <strain evidence="3">CBS 304.34</strain>
    </source>
</reference>
<name>A0A6A6XY83_9PEZI</name>
<dbReference type="AlphaFoldDB" id="A0A6A6XY83"/>
<evidence type="ECO:0000313" key="1">
    <source>
        <dbReference type="EMBL" id="KAF2801511.1"/>
    </source>
</evidence>